<dbReference type="EMBL" id="PKPP01008635">
    <property type="protein sequence ID" value="PWA50187.1"/>
    <property type="molecule type" value="Genomic_DNA"/>
</dbReference>
<sequence>MSSKQKRIDSFFSRNVLPRCEEKTTLEGDNQGTSEDGNPPPIPSDENLSLGDDSSSSSDDENPGPGPSLPLENPTFSSIEHDPGLRLPIWKYPVNMRDRIRRAYLRSGPQQLILPTYPTSGPESHPRRFQAKWYSEFPWLEYSRAKDRAYCFHCYIYLEESNTHNGQDAFTIHGFKNWNKVKGKYCSFMKHMGDGPNSQHNNALPPVDNVSVERSRSRGRKKCFWEESETQLLIEVLQDMACDPSWKTDTGFRSNYMCEVHRRILVKRPSFSKNVSPHIESKVKWLKTKFHAINDMLKQSGCSWNDIDKKIACERDWYDSYCKNHKDAQGLWDFEFPYFNQLEMVYGRDRATGLVAEGYEDAIHNLEVEQNVENGSENLGEFQFSLSDEENNAQYMSQATQTASNLNATKMANKQKTSTIGNKASKKERHETWRHNWKESIILFKHLLKDDNMRKKAASEKLKDVLDELMKLDLPSGDILQAGEIFAANKDKMDLFMNLSKPLQLSYVLKLMGLSSTK</sequence>
<reference evidence="3 4" key="1">
    <citation type="journal article" date="2018" name="Mol. Plant">
        <title>The genome of Artemisia annua provides insight into the evolution of Asteraceae family and artemisinin biosynthesis.</title>
        <authorList>
            <person name="Shen Q."/>
            <person name="Zhang L."/>
            <person name="Liao Z."/>
            <person name="Wang S."/>
            <person name="Yan T."/>
            <person name="Shi P."/>
            <person name="Liu M."/>
            <person name="Fu X."/>
            <person name="Pan Q."/>
            <person name="Wang Y."/>
            <person name="Lv Z."/>
            <person name="Lu X."/>
            <person name="Zhang F."/>
            <person name="Jiang W."/>
            <person name="Ma Y."/>
            <person name="Chen M."/>
            <person name="Hao X."/>
            <person name="Li L."/>
            <person name="Tang Y."/>
            <person name="Lv G."/>
            <person name="Zhou Y."/>
            <person name="Sun X."/>
            <person name="Brodelius P.E."/>
            <person name="Rose J.K.C."/>
            <person name="Tang K."/>
        </authorList>
    </citation>
    <scope>NUCLEOTIDE SEQUENCE [LARGE SCALE GENOMIC DNA]</scope>
    <source>
        <strain evidence="4">cv. Huhao1</strain>
        <tissue evidence="3">Leaf</tissue>
    </source>
</reference>
<accession>A0A2U1LMF1</accession>
<dbReference type="OrthoDB" id="1282939at2759"/>
<dbReference type="PANTHER" id="PTHR46250:SF15">
    <property type="entry name" value="OS01G0523800 PROTEIN"/>
    <property type="match status" value="1"/>
</dbReference>
<dbReference type="SMART" id="SM00597">
    <property type="entry name" value="ZnF_TTF"/>
    <property type="match status" value="1"/>
</dbReference>
<dbReference type="Pfam" id="PF12776">
    <property type="entry name" value="Myb_DNA-bind_3"/>
    <property type="match status" value="1"/>
</dbReference>
<organism evidence="3 4">
    <name type="scientific">Artemisia annua</name>
    <name type="common">Sweet wormwood</name>
    <dbReference type="NCBI Taxonomy" id="35608"/>
    <lineage>
        <taxon>Eukaryota</taxon>
        <taxon>Viridiplantae</taxon>
        <taxon>Streptophyta</taxon>
        <taxon>Embryophyta</taxon>
        <taxon>Tracheophyta</taxon>
        <taxon>Spermatophyta</taxon>
        <taxon>Magnoliopsida</taxon>
        <taxon>eudicotyledons</taxon>
        <taxon>Gunneridae</taxon>
        <taxon>Pentapetalae</taxon>
        <taxon>asterids</taxon>
        <taxon>campanulids</taxon>
        <taxon>Asterales</taxon>
        <taxon>Asteraceae</taxon>
        <taxon>Asteroideae</taxon>
        <taxon>Anthemideae</taxon>
        <taxon>Artemisiinae</taxon>
        <taxon>Artemisia</taxon>
    </lineage>
</organism>
<evidence type="ECO:0000259" key="2">
    <source>
        <dbReference type="SMART" id="SM00597"/>
    </source>
</evidence>
<feature type="region of interest" description="Disordered" evidence="1">
    <location>
        <begin position="1"/>
        <end position="80"/>
    </location>
</feature>
<dbReference type="PANTHER" id="PTHR46250">
    <property type="entry name" value="MYB/SANT-LIKE DNA-BINDING DOMAIN PROTEIN-RELATED"/>
    <property type="match status" value="1"/>
</dbReference>
<name>A0A2U1LMF1_ARTAN</name>
<gene>
    <name evidence="3" type="ORF">CTI12_AA475470</name>
</gene>
<feature type="domain" description="TTF-type" evidence="2">
    <location>
        <begin position="125"/>
        <end position="222"/>
    </location>
</feature>
<keyword evidence="4" id="KW-1185">Reference proteome</keyword>
<evidence type="ECO:0000313" key="4">
    <source>
        <dbReference type="Proteomes" id="UP000245207"/>
    </source>
</evidence>
<evidence type="ECO:0000313" key="3">
    <source>
        <dbReference type="EMBL" id="PWA50187.1"/>
    </source>
</evidence>
<comment type="caution">
    <text evidence="3">The sequence shown here is derived from an EMBL/GenBank/DDBJ whole genome shotgun (WGS) entry which is preliminary data.</text>
</comment>
<feature type="compositionally biased region" description="Polar residues" evidence="1">
    <location>
        <begin position="27"/>
        <end position="36"/>
    </location>
</feature>
<dbReference type="InterPro" id="IPR006580">
    <property type="entry name" value="Znf_TTF"/>
</dbReference>
<proteinExistence type="predicted"/>
<dbReference type="InterPro" id="IPR024752">
    <property type="entry name" value="Myb/SANT-like_dom"/>
</dbReference>
<dbReference type="AlphaFoldDB" id="A0A2U1LMF1"/>
<protein>
    <submittedName>
        <fullName evidence="3">Myb/SANT-like domain-containing protein</fullName>
    </submittedName>
</protein>
<evidence type="ECO:0000256" key="1">
    <source>
        <dbReference type="SAM" id="MobiDB-lite"/>
    </source>
</evidence>
<feature type="compositionally biased region" description="Low complexity" evidence="1">
    <location>
        <begin position="44"/>
        <end position="57"/>
    </location>
</feature>
<dbReference type="Proteomes" id="UP000245207">
    <property type="component" value="Unassembled WGS sequence"/>
</dbReference>